<sequence length="170" mass="18538">MMLKKITLLISLLLFTACSSIMHKKSTSLSSNKTYAIASFSNYTETPMAGLRAASIVESVLAEQNIAIHSLIDGSDDLSSKKTKLELFSIQKAHAKTMKANYLITGNVQEWQYKTGIDGEPVVSYTIKVIDLENNAIVFNGVGAKSAWGHKSIGVVAQEIAKELIPQFIN</sequence>
<organism evidence="2">
    <name type="scientific">uncultured Sulfurovum sp</name>
    <dbReference type="NCBI Taxonomy" id="269237"/>
    <lineage>
        <taxon>Bacteria</taxon>
        <taxon>Pseudomonadati</taxon>
        <taxon>Campylobacterota</taxon>
        <taxon>Epsilonproteobacteria</taxon>
        <taxon>Campylobacterales</taxon>
        <taxon>Sulfurovaceae</taxon>
        <taxon>Sulfurovum</taxon>
        <taxon>environmental samples</taxon>
    </lineage>
</organism>
<dbReference type="PROSITE" id="PS51257">
    <property type="entry name" value="PROKAR_LIPOPROTEIN"/>
    <property type="match status" value="1"/>
</dbReference>
<protein>
    <recommendedName>
        <fullName evidence="3">Extracellular Matrix protein PelC</fullName>
    </recommendedName>
</protein>
<dbReference type="AlphaFoldDB" id="A0A6S6TMV0"/>
<dbReference type="EMBL" id="CACVAP010000093">
    <property type="protein sequence ID" value="CAA6820694.1"/>
    <property type="molecule type" value="Genomic_DNA"/>
</dbReference>
<evidence type="ECO:0000256" key="1">
    <source>
        <dbReference type="SAM" id="SignalP"/>
    </source>
</evidence>
<name>A0A6S6TMV0_9BACT</name>
<gene>
    <name evidence="2" type="ORF">HELGO_WM1521</name>
</gene>
<keyword evidence="1" id="KW-0732">Signal</keyword>
<feature type="signal peptide" evidence="1">
    <location>
        <begin position="1"/>
        <end position="24"/>
    </location>
</feature>
<feature type="chain" id="PRO_5028058729" description="Extracellular Matrix protein PelC" evidence="1">
    <location>
        <begin position="25"/>
        <end position="170"/>
    </location>
</feature>
<evidence type="ECO:0000313" key="2">
    <source>
        <dbReference type="EMBL" id="CAA6820694.1"/>
    </source>
</evidence>
<evidence type="ECO:0008006" key="3">
    <source>
        <dbReference type="Google" id="ProtNLM"/>
    </source>
</evidence>
<accession>A0A6S6TMV0</accession>
<proteinExistence type="predicted"/>
<dbReference type="Gene3D" id="3.40.50.10610">
    <property type="entry name" value="ABC-type transport auxiliary lipoprotein component"/>
    <property type="match status" value="1"/>
</dbReference>
<reference evidence="2" key="1">
    <citation type="submission" date="2020-01" db="EMBL/GenBank/DDBJ databases">
        <authorList>
            <person name="Meier V. D."/>
            <person name="Meier V D."/>
        </authorList>
    </citation>
    <scope>NUCLEOTIDE SEQUENCE</scope>
    <source>
        <strain evidence="2">HLG_WM_MAG_06</strain>
    </source>
</reference>